<evidence type="ECO:0000313" key="2">
    <source>
        <dbReference type="EMBL" id="VUZ46880.1"/>
    </source>
</evidence>
<reference evidence="2 3" key="1">
    <citation type="submission" date="2019-07" db="EMBL/GenBank/DDBJ databases">
        <authorList>
            <person name="Jastrzebski P J."/>
            <person name="Paukszto L."/>
            <person name="Jastrzebski P J."/>
        </authorList>
    </citation>
    <scope>NUCLEOTIDE SEQUENCE [LARGE SCALE GENOMIC DNA]</scope>
    <source>
        <strain evidence="2 3">WMS-il1</strain>
    </source>
</reference>
<dbReference type="Proteomes" id="UP000321570">
    <property type="component" value="Unassembled WGS sequence"/>
</dbReference>
<dbReference type="InterPro" id="IPR057566">
    <property type="entry name" value="TPR_TTI1_N"/>
</dbReference>
<protein>
    <recommendedName>
        <fullName evidence="1">TTI1 N-terminal TPR domain-containing protein</fullName>
    </recommendedName>
</protein>
<dbReference type="SUPFAM" id="SSF48371">
    <property type="entry name" value="ARM repeat"/>
    <property type="match status" value="1"/>
</dbReference>
<dbReference type="Pfam" id="PF24173">
    <property type="entry name" value="TPR_TTI1_N"/>
    <property type="match status" value="1"/>
</dbReference>
<dbReference type="AlphaFoldDB" id="A0A564YI65"/>
<organism evidence="2 3">
    <name type="scientific">Hymenolepis diminuta</name>
    <name type="common">Rat tapeworm</name>
    <dbReference type="NCBI Taxonomy" id="6216"/>
    <lineage>
        <taxon>Eukaryota</taxon>
        <taxon>Metazoa</taxon>
        <taxon>Spiralia</taxon>
        <taxon>Lophotrochozoa</taxon>
        <taxon>Platyhelminthes</taxon>
        <taxon>Cestoda</taxon>
        <taxon>Eucestoda</taxon>
        <taxon>Cyclophyllidea</taxon>
        <taxon>Hymenolepididae</taxon>
        <taxon>Hymenolepis</taxon>
    </lineage>
</organism>
<feature type="non-terminal residue" evidence="2">
    <location>
        <position position="170"/>
    </location>
</feature>
<proteinExistence type="predicted"/>
<accession>A0A564YI65</accession>
<keyword evidence="3" id="KW-1185">Reference proteome</keyword>
<dbReference type="InterPro" id="IPR016024">
    <property type="entry name" value="ARM-type_fold"/>
</dbReference>
<feature type="domain" description="TTI1 N-terminal TPR" evidence="1">
    <location>
        <begin position="91"/>
        <end position="161"/>
    </location>
</feature>
<evidence type="ECO:0000313" key="3">
    <source>
        <dbReference type="Proteomes" id="UP000321570"/>
    </source>
</evidence>
<gene>
    <name evidence="2" type="ORF">WMSIL1_LOCUS6790</name>
</gene>
<dbReference type="EMBL" id="CABIJS010000222">
    <property type="protein sequence ID" value="VUZ46880.1"/>
    <property type="molecule type" value="Genomic_DNA"/>
</dbReference>
<name>A0A564YI65_HYMDI</name>
<evidence type="ECO:0000259" key="1">
    <source>
        <dbReference type="Pfam" id="PF24173"/>
    </source>
</evidence>
<sequence>MLPSKGTYILGEFLMNSKNFKIEEISSDHKIANCVWVYLVNSATLQNIEKNLGGCREILTGDNNMDYNIVLEDLSSILFKLNVEETSNISADAWRCILEMIEICLSKPPTILENIYNRSLLPILGHLFVRILELLRSQQSDDIRLNSIKAIHSLVDHFDKNFKIGRSFKI</sequence>